<feature type="domain" description="Lipase" evidence="10">
    <location>
        <begin position="79"/>
        <end position="342"/>
    </location>
</feature>
<organism evidence="11 12">
    <name type="scientific">Fopius arisanus</name>
    <dbReference type="NCBI Taxonomy" id="64838"/>
    <lineage>
        <taxon>Eukaryota</taxon>
        <taxon>Metazoa</taxon>
        <taxon>Ecdysozoa</taxon>
        <taxon>Arthropoda</taxon>
        <taxon>Hexapoda</taxon>
        <taxon>Insecta</taxon>
        <taxon>Pterygota</taxon>
        <taxon>Neoptera</taxon>
        <taxon>Endopterygota</taxon>
        <taxon>Hymenoptera</taxon>
        <taxon>Apocrita</taxon>
        <taxon>Ichneumonoidea</taxon>
        <taxon>Braconidae</taxon>
        <taxon>Opiinae</taxon>
        <taxon>Fopius</taxon>
    </lineage>
</organism>
<dbReference type="PANTHER" id="PTHR11610">
    <property type="entry name" value="LIPASE"/>
    <property type="match status" value="1"/>
</dbReference>
<dbReference type="GO" id="GO:0017171">
    <property type="term" value="F:serine hydrolase activity"/>
    <property type="evidence" value="ECO:0007669"/>
    <property type="project" value="TreeGrafter"/>
</dbReference>
<dbReference type="RefSeq" id="XP_011312092.1">
    <property type="nucleotide sequence ID" value="XM_011313790.1"/>
</dbReference>
<proteinExistence type="inferred from homology"/>
<sequence>MVKFLMIIALGIALAVIADCKVEPQNDDGKCVIEDNPFSGFLQWLSEETSAPSVGKVVSFDLYSREMRNKFEWNGKGMSTGFKPERKTVFIVHGFKQHGDKWWIKDMIDAYLELDDVNIIVVDWKCYSDVVLFQYYKAVAKCKVTSSEITKFIMRVVETYPQAQTWGNIHMIGHSLGAHVSGMTGRQLISLKSKWRVARITGLDPAEPCFASTGLALNKNDAPFVDVVHSNGGTLGLMNAIGHMDFYPNGGQRQPGCFYSGIFPAICNHIRAFQYFIESLQLVAQKSKKKFWGHKWNFSRNQAISLLGRACNSNECVEMGINADKYERKGIFFVTTASAAPYVDPGLLDLVAIKLIM</sequence>
<keyword evidence="7" id="KW-1015">Disulfide bond</keyword>
<keyword evidence="6" id="KW-0378">Hydrolase</keyword>
<evidence type="ECO:0000313" key="11">
    <source>
        <dbReference type="Proteomes" id="UP000694866"/>
    </source>
</evidence>
<dbReference type="GO" id="GO:0008970">
    <property type="term" value="F:phospholipase A1 activity"/>
    <property type="evidence" value="ECO:0007669"/>
    <property type="project" value="UniProtKB-EC"/>
</dbReference>
<dbReference type="GeneID" id="105271956"/>
<evidence type="ECO:0000256" key="3">
    <source>
        <dbReference type="ARBA" id="ARBA00010701"/>
    </source>
</evidence>
<dbReference type="InterPro" id="IPR013818">
    <property type="entry name" value="Lipase"/>
</dbReference>
<reference evidence="12" key="1">
    <citation type="submission" date="2025-08" db="UniProtKB">
        <authorList>
            <consortium name="RefSeq"/>
        </authorList>
    </citation>
    <scope>IDENTIFICATION</scope>
    <source>
        <strain evidence="12">USDA-PBARC FA_bdor</strain>
        <tissue evidence="12">Whole organism</tissue>
    </source>
</reference>
<dbReference type="Gene3D" id="3.40.50.1820">
    <property type="entry name" value="alpha/beta hydrolase"/>
    <property type="match status" value="1"/>
</dbReference>
<evidence type="ECO:0000256" key="4">
    <source>
        <dbReference type="ARBA" id="ARBA00013179"/>
    </source>
</evidence>
<evidence type="ECO:0000256" key="9">
    <source>
        <dbReference type="SAM" id="SignalP"/>
    </source>
</evidence>
<dbReference type="PANTHER" id="PTHR11610:SF173">
    <property type="entry name" value="LIPASE DOMAIN-CONTAINING PROTEIN-RELATED"/>
    <property type="match status" value="1"/>
</dbReference>
<evidence type="ECO:0000256" key="6">
    <source>
        <dbReference type="ARBA" id="ARBA00022801"/>
    </source>
</evidence>
<dbReference type="InterPro" id="IPR029058">
    <property type="entry name" value="AB_hydrolase_fold"/>
</dbReference>
<dbReference type="InterPro" id="IPR033906">
    <property type="entry name" value="Lipase_N"/>
</dbReference>
<dbReference type="EC" id="3.1.1.32" evidence="4"/>
<feature type="chain" id="PRO_5040302804" description="phospholipase A1" evidence="9">
    <location>
        <begin position="21"/>
        <end position="357"/>
    </location>
</feature>
<evidence type="ECO:0000256" key="1">
    <source>
        <dbReference type="ARBA" id="ARBA00000111"/>
    </source>
</evidence>
<keyword evidence="11" id="KW-1185">Reference proteome</keyword>
<evidence type="ECO:0000256" key="7">
    <source>
        <dbReference type="ARBA" id="ARBA00023157"/>
    </source>
</evidence>
<evidence type="ECO:0000256" key="2">
    <source>
        <dbReference type="ARBA" id="ARBA00004613"/>
    </source>
</evidence>
<dbReference type="Pfam" id="PF00151">
    <property type="entry name" value="Lipase"/>
    <property type="match status" value="1"/>
</dbReference>
<protein>
    <recommendedName>
        <fullName evidence="4">phospholipase A1</fullName>
        <ecNumber evidence="4">3.1.1.32</ecNumber>
    </recommendedName>
</protein>
<evidence type="ECO:0000256" key="5">
    <source>
        <dbReference type="ARBA" id="ARBA00022525"/>
    </source>
</evidence>
<comment type="catalytic activity">
    <reaction evidence="1">
        <text>a 1,2-diacyl-sn-glycero-3-phosphocholine + H2O = a 2-acyl-sn-glycero-3-phosphocholine + a fatty acid + H(+)</text>
        <dbReference type="Rhea" id="RHEA:18689"/>
        <dbReference type="ChEBI" id="CHEBI:15377"/>
        <dbReference type="ChEBI" id="CHEBI:15378"/>
        <dbReference type="ChEBI" id="CHEBI:28868"/>
        <dbReference type="ChEBI" id="CHEBI:57643"/>
        <dbReference type="ChEBI" id="CHEBI:57875"/>
        <dbReference type="EC" id="3.1.1.32"/>
    </reaction>
</comment>
<dbReference type="PRINTS" id="PR00821">
    <property type="entry name" value="TAGLIPASE"/>
</dbReference>
<dbReference type="Proteomes" id="UP000694866">
    <property type="component" value="Unplaced"/>
</dbReference>
<evidence type="ECO:0000313" key="12">
    <source>
        <dbReference type="RefSeq" id="XP_011312092.1"/>
    </source>
</evidence>
<dbReference type="KEGG" id="fas:105271956"/>
<dbReference type="CDD" id="cd00707">
    <property type="entry name" value="Pancreat_lipase_like"/>
    <property type="match status" value="1"/>
</dbReference>
<feature type="signal peptide" evidence="9">
    <location>
        <begin position="1"/>
        <end position="20"/>
    </location>
</feature>
<comment type="similarity">
    <text evidence="3 8">Belongs to the AB hydrolase superfamily. Lipase family.</text>
</comment>
<dbReference type="InterPro" id="IPR000734">
    <property type="entry name" value="TAG_lipase"/>
</dbReference>
<keyword evidence="9" id="KW-0732">Signal</keyword>
<dbReference type="OrthoDB" id="199913at2759"/>
<dbReference type="SUPFAM" id="SSF53474">
    <property type="entry name" value="alpha/beta-Hydrolases"/>
    <property type="match status" value="1"/>
</dbReference>
<dbReference type="GO" id="GO:0016042">
    <property type="term" value="P:lipid catabolic process"/>
    <property type="evidence" value="ECO:0007669"/>
    <property type="project" value="TreeGrafter"/>
</dbReference>
<dbReference type="AlphaFoldDB" id="A0A9R1TM48"/>
<accession>A0A9R1TM48</accession>
<keyword evidence="5" id="KW-0964">Secreted</keyword>
<evidence type="ECO:0000256" key="8">
    <source>
        <dbReference type="RuleBase" id="RU004262"/>
    </source>
</evidence>
<comment type="subcellular location">
    <subcellularLocation>
        <location evidence="2">Secreted</location>
    </subcellularLocation>
</comment>
<dbReference type="GO" id="GO:0005615">
    <property type="term" value="C:extracellular space"/>
    <property type="evidence" value="ECO:0007669"/>
    <property type="project" value="TreeGrafter"/>
</dbReference>
<evidence type="ECO:0000259" key="10">
    <source>
        <dbReference type="Pfam" id="PF00151"/>
    </source>
</evidence>
<name>A0A9R1TM48_9HYME</name>
<gene>
    <name evidence="12" type="primary">LOC105271956</name>
</gene>